<name>A0A1H0IA85_9GAMM</name>
<organism evidence="1 2">
    <name type="scientific">Vreelandella arcis</name>
    <dbReference type="NCBI Taxonomy" id="416873"/>
    <lineage>
        <taxon>Bacteria</taxon>
        <taxon>Pseudomonadati</taxon>
        <taxon>Pseudomonadota</taxon>
        <taxon>Gammaproteobacteria</taxon>
        <taxon>Oceanospirillales</taxon>
        <taxon>Halomonadaceae</taxon>
        <taxon>Vreelandella</taxon>
    </lineage>
</organism>
<dbReference type="RefSeq" id="WP_089707838.1">
    <property type="nucleotide sequence ID" value="NZ_FNII01000019.1"/>
</dbReference>
<accession>A0A1H0IA85</accession>
<dbReference type="Proteomes" id="UP000199677">
    <property type="component" value="Unassembled WGS sequence"/>
</dbReference>
<dbReference type="EMBL" id="FNII01000019">
    <property type="protein sequence ID" value="SDO28374.1"/>
    <property type="molecule type" value="Genomic_DNA"/>
</dbReference>
<evidence type="ECO:0000313" key="1">
    <source>
        <dbReference type="EMBL" id="SDO28374.1"/>
    </source>
</evidence>
<evidence type="ECO:0000313" key="2">
    <source>
        <dbReference type="Proteomes" id="UP000199677"/>
    </source>
</evidence>
<sequence length="292" mass="33106">MTSYEDTTQLNALLAQCTESPSIRGEVVFWAEGDENRLDHASFFLQNDGQTQLKASGLRDSLMAWLDNLMIQRTEQGQPLARDGLLRLGDGASRIEWLPKGAGSDAADVRRDDTDLLPWLQATLSRLEQQAIAEKKQKALAKHGDEAHWKRMIWRSPEKNHLIKVALAEEGQRLGFQVLPNPVTKRGEWLYDAVWRRVDANRNVIGIPLAVEIEVSDSRLGGIRYDFNKLLQAQADHKLMVFQVKTPTDVEEVFSRLMTSIDAFPHSHPCRYLLAGWCTTQHAFHFNTYDAG</sequence>
<proteinExistence type="predicted"/>
<keyword evidence="2" id="KW-1185">Reference proteome</keyword>
<dbReference type="OrthoDB" id="6161550at2"/>
<reference evidence="2" key="1">
    <citation type="submission" date="2016-10" db="EMBL/GenBank/DDBJ databases">
        <authorList>
            <person name="Varghese N."/>
            <person name="Submissions S."/>
        </authorList>
    </citation>
    <scope>NUCLEOTIDE SEQUENCE [LARGE SCALE GENOMIC DNA]</scope>
    <source>
        <strain evidence="2">CGMCC 1.6494</strain>
    </source>
</reference>
<dbReference type="AlphaFoldDB" id="A0A1H0IA85"/>
<protein>
    <submittedName>
        <fullName evidence="1">Uncharacterized protein</fullName>
    </submittedName>
</protein>
<gene>
    <name evidence="1" type="ORF">SAMN04487951_11921</name>
</gene>